<feature type="transmembrane region" description="Helical" evidence="5">
    <location>
        <begin position="39"/>
        <end position="59"/>
    </location>
</feature>
<comment type="caution">
    <text evidence="7">The sequence shown here is derived from an EMBL/GenBank/DDBJ whole genome shotgun (WGS) entry which is preliminary data.</text>
</comment>
<protein>
    <submittedName>
        <fullName evidence="7">DUF202 domain-containing protein</fullName>
    </submittedName>
</protein>
<evidence type="ECO:0000256" key="4">
    <source>
        <dbReference type="ARBA" id="ARBA00023136"/>
    </source>
</evidence>
<comment type="subcellular location">
    <subcellularLocation>
        <location evidence="1">Endomembrane system</location>
        <topology evidence="1">Multi-pass membrane protein</topology>
    </subcellularLocation>
</comment>
<reference evidence="7 8" key="1">
    <citation type="submission" date="2019-12" db="EMBL/GenBank/DDBJ databases">
        <authorList>
            <person name="Zhao J."/>
        </authorList>
    </citation>
    <scope>NUCLEOTIDE SEQUENCE [LARGE SCALE GENOMIC DNA]</scope>
    <source>
        <strain evidence="7 8">S-15</strain>
    </source>
</reference>
<evidence type="ECO:0000313" key="7">
    <source>
        <dbReference type="EMBL" id="NBG66904.1"/>
    </source>
</evidence>
<keyword evidence="3 5" id="KW-1133">Transmembrane helix</keyword>
<evidence type="ECO:0000256" key="5">
    <source>
        <dbReference type="SAM" id="Phobius"/>
    </source>
</evidence>
<feature type="transmembrane region" description="Helical" evidence="5">
    <location>
        <begin position="65"/>
        <end position="85"/>
    </location>
</feature>
<evidence type="ECO:0000313" key="8">
    <source>
        <dbReference type="Proteomes" id="UP000470771"/>
    </source>
</evidence>
<feature type="domain" description="DUF202" evidence="6">
    <location>
        <begin position="30"/>
        <end position="89"/>
    </location>
</feature>
<name>A0A6N9NLY7_9FLAO</name>
<dbReference type="Pfam" id="PF02656">
    <property type="entry name" value="DUF202"/>
    <property type="match status" value="1"/>
</dbReference>
<evidence type="ECO:0000256" key="3">
    <source>
        <dbReference type="ARBA" id="ARBA00022989"/>
    </source>
</evidence>
<dbReference type="RefSeq" id="WP_160633858.1">
    <property type="nucleotide sequence ID" value="NZ_WWNE01000012.1"/>
</dbReference>
<evidence type="ECO:0000259" key="6">
    <source>
        <dbReference type="Pfam" id="PF02656"/>
    </source>
</evidence>
<gene>
    <name evidence="7" type="ORF">GQN54_12320</name>
</gene>
<dbReference type="GO" id="GO:0012505">
    <property type="term" value="C:endomembrane system"/>
    <property type="evidence" value="ECO:0007669"/>
    <property type="project" value="UniProtKB-SubCell"/>
</dbReference>
<organism evidence="7 8">
    <name type="scientific">Acidiluteibacter ferrifornacis</name>
    <dbReference type="NCBI Taxonomy" id="2692424"/>
    <lineage>
        <taxon>Bacteria</taxon>
        <taxon>Pseudomonadati</taxon>
        <taxon>Bacteroidota</taxon>
        <taxon>Flavobacteriia</taxon>
        <taxon>Flavobacteriales</taxon>
        <taxon>Cryomorphaceae</taxon>
        <taxon>Acidiluteibacter</taxon>
    </lineage>
</organism>
<keyword evidence="2 5" id="KW-0812">Transmembrane</keyword>
<dbReference type="InterPro" id="IPR003807">
    <property type="entry name" value="DUF202"/>
</dbReference>
<proteinExistence type="predicted"/>
<sequence length="117" mass="13593">MKLNKIIPKLGATFKNQEHIILRDFLALERTKLANERTLLSYIRASLYLLLGGIALLKLEGFEQIKFLGYTSLSLTVILLIVGIFRYNKLNIKLKDYYGDMELQMNLKQKEETENPE</sequence>
<dbReference type="Proteomes" id="UP000470771">
    <property type="component" value="Unassembled WGS sequence"/>
</dbReference>
<dbReference type="EMBL" id="WWNE01000012">
    <property type="protein sequence ID" value="NBG66904.1"/>
    <property type="molecule type" value="Genomic_DNA"/>
</dbReference>
<evidence type="ECO:0000256" key="1">
    <source>
        <dbReference type="ARBA" id="ARBA00004127"/>
    </source>
</evidence>
<keyword evidence="8" id="KW-1185">Reference proteome</keyword>
<evidence type="ECO:0000256" key="2">
    <source>
        <dbReference type="ARBA" id="ARBA00022692"/>
    </source>
</evidence>
<dbReference type="AlphaFoldDB" id="A0A6N9NLY7"/>
<keyword evidence="4 5" id="KW-0472">Membrane</keyword>
<accession>A0A6N9NLY7</accession>